<dbReference type="GO" id="GO:0004803">
    <property type="term" value="F:transposase activity"/>
    <property type="evidence" value="ECO:0007669"/>
    <property type="project" value="InterPro"/>
</dbReference>
<dbReference type="PANTHER" id="PTHR33258">
    <property type="entry name" value="TRANSPOSASE INSL FOR INSERTION SEQUENCE ELEMENT IS186A-RELATED"/>
    <property type="match status" value="1"/>
</dbReference>
<keyword evidence="2" id="KW-0815">Transposition</keyword>
<keyword evidence="5" id="KW-0472">Membrane</keyword>
<feature type="domain" description="Transposase IS4-like" evidence="6">
    <location>
        <begin position="15"/>
        <end position="183"/>
    </location>
</feature>
<evidence type="ECO:0000256" key="1">
    <source>
        <dbReference type="ARBA" id="ARBA00010075"/>
    </source>
</evidence>
<keyword evidence="8" id="KW-1185">Reference proteome</keyword>
<reference evidence="7" key="1">
    <citation type="submission" date="2020-10" db="EMBL/GenBank/DDBJ databases">
        <title>Genomic Encyclopedia of Type Strains, Phase IV (KMG-IV): sequencing the most valuable type-strain genomes for metagenomic binning, comparative biology and taxonomic classification.</title>
        <authorList>
            <person name="Goeker M."/>
        </authorList>
    </citation>
    <scope>NUCLEOTIDE SEQUENCE</scope>
    <source>
        <strain evidence="7">DSM 13886</strain>
    </source>
</reference>
<dbReference type="NCBIfam" id="NF033592">
    <property type="entry name" value="transpos_IS4_1"/>
    <property type="match status" value="1"/>
</dbReference>
<dbReference type="RefSeq" id="WP_225942024.1">
    <property type="nucleotide sequence ID" value="NZ_JADBEL010000010.1"/>
</dbReference>
<dbReference type="SUPFAM" id="SSF53098">
    <property type="entry name" value="Ribonuclease H-like"/>
    <property type="match status" value="1"/>
</dbReference>
<name>A0A927R3F8_9BACL</name>
<dbReference type="GO" id="GO:0003677">
    <property type="term" value="F:DNA binding"/>
    <property type="evidence" value="ECO:0007669"/>
    <property type="project" value="UniProtKB-KW"/>
</dbReference>
<keyword evidence="4" id="KW-0233">DNA recombination</keyword>
<keyword evidence="5" id="KW-0812">Transmembrane</keyword>
<dbReference type="PANTHER" id="PTHR33258:SF1">
    <property type="entry name" value="TRANSPOSASE INSL FOR INSERTION SEQUENCE ELEMENT IS186A-RELATED"/>
    <property type="match status" value="1"/>
</dbReference>
<comment type="similarity">
    <text evidence="1">Belongs to the transposase 11 family.</text>
</comment>
<dbReference type="InterPro" id="IPR047952">
    <property type="entry name" value="Transpos_IS4"/>
</dbReference>
<dbReference type="AlphaFoldDB" id="A0A927R3F8"/>
<evidence type="ECO:0000313" key="8">
    <source>
        <dbReference type="Proteomes" id="UP000658225"/>
    </source>
</evidence>
<evidence type="ECO:0000313" key="7">
    <source>
        <dbReference type="EMBL" id="MBE1555046.1"/>
    </source>
</evidence>
<evidence type="ECO:0000256" key="5">
    <source>
        <dbReference type="SAM" id="Phobius"/>
    </source>
</evidence>
<evidence type="ECO:0000256" key="4">
    <source>
        <dbReference type="ARBA" id="ARBA00023172"/>
    </source>
</evidence>
<feature type="transmembrane region" description="Helical" evidence="5">
    <location>
        <begin position="170"/>
        <end position="187"/>
    </location>
</feature>
<dbReference type="EMBL" id="JADBEL010000010">
    <property type="protein sequence ID" value="MBE1555046.1"/>
    <property type="molecule type" value="Genomic_DNA"/>
</dbReference>
<keyword evidence="5" id="KW-1133">Transmembrane helix</keyword>
<evidence type="ECO:0000256" key="2">
    <source>
        <dbReference type="ARBA" id="ARBA00022578"/>
    </source>
</evidence>
<organism evidence="7 8">
    <name type="scientific">Sporosarcina limicola</name>
    <dbReference type="NCBI Taxonomy" id="34101"/>
    <lineage>
        <taxon>Bacteria</taxon>
        <taxon>Bacillati</taxon>
        <taxon>Bacillota</taxon>
        <taxon>Bacilli</taxon>
        <taxon>Bacillales</taxon>
        <taxon>Caryophanaceae</taxon>
        <taxon>Sporosarcina</taxon>
    </lineage>
</organism>
<keyword evidence="3" id="KW-0238">DNA-binding</keyword>
<accession>A0A927R3F8</accession>
<sequence>MHLLKMVDICERVAFIVNVIETIALKHDGPIGEGLVDKRFVLVEDRAYLKIKRIDQFVLDKQDFVIRMKENSELSSIKSLRRMPPKDSNVTRDMTCLLGTVQSRSEIRHRVVFFKDNDGNEIRVATSLFNVSAEVVADMYKARWGIESFFRWIKQSLNVPVLVGTTENAVFSQLFAALIAYVLLIWLHQQTKALIYRPKRSPTSFLRMLLEDTLPLIWKDTMAFFLYNYFASDRTCLPISG</sequence>
<evidence type="ECO:0000256" key="3">
    <source>
        <dbReference type="ARBA" id="ARBA00023125"/>
    </source>
</evidence>
<dbReference type="Pfam" id="PF01609">
    <property type="entry name" value="DDE_Tnp_1"/>
    <property type="match status" value="1"/>
</dbReference>
<evidence type="ECO:0000259" key="6">
    <source>
        <dbReference type="Pfam" id="PF01609"/>
    </source>
</evidence>
<protein>
    <submittedName>
        <fullName evidence="7">IS4 transposase</fullName>
    </submittedName>
</protein>
<dbReference type="Proteomes" id="UP000658225">
    <property type="component" value="Unassembled WGS sequence"/>
</dbReference>
<proteinExistence type="inferred from homology"/>
<gene>
    <name evidence="7" type="ORF">H4683_002145</name>
</gene>
<dbReference type="InterPro" id="IPR002559">
    <property type="entry name" value="Transposase_11"/>
</dbReference>
<dbReference type="GO" id="GO:0006313">
    <property type="term" value="P:DNA transposition"/>
    <property type="evidence" value="ECO:0007669"/>
    <property type="project" value="InterPro"/>
</dbReference>
<comment type="caution">
    <text evidence="7">The sequence shown here is derived from an EMBL/GenBank/DDBJ whole genome shotgun (WGS) entry which is preliminary data.</text>
</comment>
<dbReference type="InterPro" id="IPR012337">
    <property type="entry name" value="RNaseH-like_sf"/>
</dbReference>